<name>A0A0V1AI16_TRIPS</name>
<evidence type="ECO:0000313" key="1">
    <source>
        <dbReference type="EMBL" id="KRY24439.1"/>
    </source>
</evidence>
<proteinExistence type="predicted"/>
<reference evidence="1 2" key="1">
    <citation type="submission" date="2015-01" db="EMBL/GenBank/DDBJ databases">
        <title>Evolution of Trichinella species and genotypes.</title>
        <authorList>
            <person name="Korhonen P.K."/>
            <person name="Edoardo P."/>
            <person name="Giuseppe L.R."/>
            <person name="Gasser R.B."/>
        </authorList>
    </citation>
    <scope>NUCLEOTIDE SEQUENCE [LARGE SCALE GENOMIC DNA]</scope>
    <source>
        <strain evidence="1">ISS13</strain>
    </source>
</reference>
<feature type="non-terminal residue" evidence="1">
    <location>
        <position position="33"/>
    </location>
</feature>
<organism evidence="1 2">
    <name type="scientific">Trichinella pseudospiralis</name>
    <name type="common">Parasitic roundworm</name>
    <dbReference type="NCBI Taxonomy" id="6337"/>
    <lineage>
        <taxon>Eukaryota</taxon>
        <taxon>Metazoa</taxon>
        <taxon>Ecdysozoa</taxon>
        <taxon>Nematoda</taxon>
        <taxon>Enoplea</taxon>
        <taxon>Dorylaimia</taxon>
        <taxon>Trichinellida</taxon>
        <taxon>Trichinellidae</taxon>
        <taxon>Trichinella</taxon>
    </lineage>
</organism>
<protein>
    <submittedName>
        <fullName evidence="1">Uncharacterized protein</fullName>
    </submittedName>
</protein>
<dbReference type="EMBL" id="JYDR01006899">
    <property type="protein sequence ID" value="KRY24439.1"/>
    <property type="molecule type" value="Genomic_DNA"/>
</dbReference>
<dbReference type="AlphaFoldDB" id="A0A0V1AI16"/>
<dbReference type="Proteomes" id="UP000054632">
    <property type="component" value="Unassembled WGS sequence"/>
</dbReference>
<evidence type="ECO:0000313" key="2">
    <source>
        <dbReference type="Proteomes" id="UP000054632"/>
    </source>
</evidence>
<accession>A0A0V1AI16</accession>
<comment type="caution">
    <text evidence="1">The sequence shown here is derived from an EMBL/GenBank/DDBJ whole genome shotgun (WGS) entry which is preliminary data.</text>
</comment>
<sequence length="33" mass="3687">MDPVRGLNTNLCFITSTMTAIPINADPKIDFYN</sequence>
<gene>
    <name evidence="1" type="ORF">T4A_6939</name>
</gene>